<dbReference type="RefSeq" id="WP_086787182.1">
    <property type="nucleotide sequence ID" value="NZ_JAGIOO010000001.1"/>
</dbReference>
<dbReference type="InterPro" id="IPR025164">
    <property type="entry name" value="Toastrack_DUF4097"/>
</dbReference>
<comment type="caution">
    <text evidence="4">The sequence shown here is derived from an EMBL/GenBank/DDBJ whole genome shotgun (WGS) entry which is preliminary data.</text>
</comment>
<evidence type="ECO:0000313" key="4">
    <source>
        <dbReference type="EMBL" id="MBP2472486.1"/>
    </source>
</evidence>
<feature type="chain" id="PRO_5046150126" description="DUF4097 domain-containing protein" evidence="2">
    <location>
        <begin position="24"/>
        <end position="242"/>
    </location>
</feature>
<feature type="domain" description="DUF4097" evidence="3">
    <location>
        <begin position="108"/>
        <end position="239"/>
    </location>
</feature>
<sequence length="242" mass="25755">MRTFTAWAALLACAAVLSGCGLVGRNQETQQQDVTQRLTRLTLDLDSGDITLRASGDDKVRITRRLHWTTTKPGYTEEWSGDALRVTAKDRCNCSVDYEISLPAGTPVEARTDSGEVTVTDLTGDLRLSTDSGDITATNPRSALWAHSDSGRITATGAQSAKAELSADSGDIRADFTQAPTSLITRADSGTITVTVPRDPASYQVEATASSGEVRVDVTREPGSPRTIKATSDSGDVTVRYA</sequence>
<name>A0ABS5A7A7_9PSEU</name>
<gene>
    <name evidence="4" type="ORF">JOF53_001358</name>
</gene>
<dbReference type="PROSITE" id="PS51257">
    <property type="entry name" value="PROKAR_LIPOPROTEIN"/>
    <property type="match status" value="1"/>
</dbReference>
<organism evidence="4 5">
    <name type="scientific">Crossiella equi</name>
    <dbReference type="NCBI Taxonomy" id="130796"/>
    <lineage>
        <taxon>Bacteria</taxon>
        <taxon>Bacillati</taxon>
        <taxon>Actinomycetota</taxon>
        <taxon>Actinomycetes</taxon>
        <taxon>Pseudonocardiales</taxon>
        <taxon>Pseudonocardiaceae</taxon>
        <taxon>Crossiella</taxon>
    </lineage>
</organism>
<feature type="signal peptide" evidence="2">
    <location>
        <begin position="1"/>
        <end position="23"/>
    </location>
</feature>
<dbReference type="EMBL" id="JAGIOO010000001">
    <property type="protein sequence ID" value="MBP2472486.1"/>
    <property type="molecule type" value="Genomic_DNA"/>
</dbReference>
<feature type="region of interest" description="Disordered" evidence="1">
    <location>
        <begin position="219"/>
        <end position="242"/>
    </location>
</feature>
<proteinExistence type="predicted"/>
<dbReference type="Gene3D" id="2.160.20.120">
    <property type="match status" value="1"/>
</dbReference>
<accession>A0ABS5A7A7</accession>
<evidence type="ECO:0000256" key="1">
    <source>
        <dbReference type="SAM" id="MobiDB-lite"/>
    </source>
</evidence>
<dbReference type="Pfam" id="PF13349">
    <property type="entry name" value="DUF4097"/>
    <property type="match status" value="1"/>
</dbReference>
<reference evidence="4 5" key="1">
    <citation type="submission" date="2021-03" db="EMBL/GenBank/DDBJ databases">
        <title>Sequencing the genomes of 1000 actinobacteria strains.</title>
        <authorList>
            <person name="Klenk H.-P."/>
        </authorList>
    </citation>
    <scope>NUCLEOTIDE SEQUENCE [LARGE SCALE GENOMIC DNA]</scope>
    <source>
        <strain evidence="4 5">DSM 44580</strain>
    </source>
</reference>
<keyword evidence="5" id="KW-1185">Reference proteome</keyword>
<keyword evidence="2" id="KW-0732">Signal</keyword>
<evidence type="ECO:0000259" key="3">
    <source>
        <dbReference type="Pfam" id="PF13349"/>
    </source>
</evidence>
<evidence type="ECO:0000256" key="2">
    <source>
        <dbReference type="SAM" id="SignalP"/>
    </source>
</evidence>
<dbReference type="Proteomes" id="UP001519363">
    <property type="component" value="Unassembled WGS sequence"/>
</dbReference>
<protein>
    <recommendedName>
        <fullName evidence="3">DUF4097 domain-containing protein</fullName>
    </recommendedName>
</protein>
<evidence type="ECO:0000313" key="5">
    <source>
        <dbReference type="Proteomes" id="UP001519363"/>
    </source>
</evidence>